<dbReference type="WBParaSite" id="maker-E.canG7_contigs_1288-snap-gene-0.57-mRNA-1">
    <property type="protein sequence ID" value="maker-E.canG7_contigs_1288-snap-gene-0.57-mRNA-1"/>
    <property type="gene ID" value="EcG7_02768"/>
</dbReference>
<feature type="region of interest" description="Disordered" evidence="5">
    <location>
        <begin position="1"/>
        <end position="21"/>
    </location>
</feature>
<feature type="transmembrane region" description="Helical" evidence="6">
    <location>
        <begin position="149"/>
        <end position="174"/>
    </location>
</feature>
<dbReference type="Proteomes" id="UP000887562">
    <property type="component" value="Unplaced"/>
</dbReference>
<feature type="transmembrane region" description="Helical" evidence="6">
    <location>
        <begin position="186"/>
        <end position="208"/>
    </location>
</feature>
<dbReference type="GO" id="GO:0016020">
    <property type="term" value="C:membrane"/>
    <property type="evidence" value="ECO:0007669"/>
    <property type="project" value="UniProtKB-SubCell"/>
</dbReference>
<dbReference type="PANTHER" id="PTHR12489">
    <property type="entry name" value="LIPOMA HMGIC FUSION PARTNER-LIKE PROTEIN"/>
    <property type="match status" value="1"/>
</dbReference>
<sequence length="281" mass="30535">MAKETGPRVDQSDGRTRQRVRGNVPASLSSVEMKRIVVSVVSLVWMLFSTSSLAFILISLFSNGWLQRVEIDSSIWETNCQTILHPTSPVALETLHYASPSLGPVFSCETACPGHIPARSLRWVWNSGARVYCRLSLWGGGQKPAVSNAAAWTGSLLLLSGAGILLLAHFLLCLSLCKRELCGRSVFQVTGLLQCVADLLLLAGLFAWPAGWASIPVQEVCGASTAPYQKGNCEWSECLERPPSDVRRPIDNAAFSDASDVDYGQTRHICLTRLQDTASSL</sequence>
<evidence type="ECO:0000256" key="4">
    <source>
        <dbReference type="ARBA" id="ARBA00023136"/>
    </source>
</evidence>
<evidence type="ECO:0000256" key="3">
    <source>
        <dbReference type="ARBA" id="ARBA00022989"/>
    </source>
</evidence>
<evidence type="ECO:0000256" key="5">
    <source>
        <dbReference type="SAM" id="MobiDB-lite"/>
    </source>
</evidence>
<evidence type="ECO:0000313" key="8">
    <source>
        <dbReference type="WBParaSite" id="maker-E.canG7_contigs_1288-snap-gene-0.57-mRNA-1"/>
    </source>
</evidence>
<dbReference type="AlphaFoldDB" id="A0A915EX12"/>
<evidence type="ECO:0000256" key="2">
    <source>
        <dbReference type="ARBA" id="ARBA00022692"/>
    </source>
</evidence>
<accession>A0A915EX12</accession>
<keyword evidence="7" id="KW-1185">Reference proteome</keyword>
<evidence type="ECO:0000256" key="1">
    <source>
        <dbReference type="ARBA" id="ARBA00004141"/>
    </source>
</evidence>
<organism evidence="7 8">
    <name type="scientific">Echinococcus canadensis</name>
    <dbReference type="NCBI Taxonomy" id="519352"/>
    <lineage>
        <taxon>Eukaryota</taxon>
        <taxon>Metazoa</taxon>
        <taxon>Spiralia</taxon>
        <taxon>Lophotrochozoa</taxon>
        <taxon>Platyhelminthes</taxon>
        <taxon>Cestoda</taxon>
        <taxon>Eucestoda</taxon>
        <taxon>Cyclophyllidea</taxon>
        <taxon>Taeniidae</taxon>
        <taxon>Echinococcus</taxon>
        <taxon>Echinococcus canadensis group</taxon>
    </lineage>
</organism>
<dbReference type="InterPro" id="IPR019372">
    <property type="entry name" value="LHFPL"/>
</dbReference>
<name>A0A915EX12_9CEST</name>
<keyword evidence="3 6" id="KW-1133">Transmembrane helix</keyword>
<feature type="compositionally biased region" description="Basic and acidic residues" evidence="5">
    <location>
        <begin position="1"/>
        <end position="16"/>
    </location>
</feature>
<dbReference type="PANTHER" id="PTHR12489:SF19">
    <property type="entry name" value="LHFPL TETRASPAN SUBFAMILY MEMBER 2 PROTEIN"/>
    <property type="match status" value="1"/>
</dbReference>
<reference evidence="8" key="1">
    <citation type="submission" date="2022-11" db="UniProtKB">
        <authorList>
            <consortium name="WormBaseParasite"/>
        </authorList>
    </citation>
    <scope>IDENTIFICATION</scope>
</reference>
<comment type="subcellular location">
    <subcellularLocation>
        <location evidence="1">Membrane</location>
        <topology evidence="1">Multi-pass membrane protein</topology>
    </subcellularLocation>
</comment>
<feature type="transmembrane region" description="Helical" evidence="6">
    <location>
        <begin position="36"/>
        <end position="61"/>
    </location>
</feature>
<protein>
    <submittedName>
        <fullName evidence="8">Uncharacterized protein</fullName>
    </submittedName>
</protein>
<evidence type="ECO:0000313" key="7">
    <source>
        <dbReference type="Proteomes" id="UP000887562"/>
    </source>
</evidence>
<proteinExistence type="predicted"/>
<dbReference type="Pfam" id="PF10242">
    <property type="entry name" value="L_HMGIC_fpl"/>
    <property type="match status" value="1"/>
</dbReference>
<evidence type="ECO:0000256" key="6">
    <source>
        <dbReference type="SAM" id="Phobius"/>
    </source>
</evidence>
<keyword evidence="4 6" id="KW-0472">Membrane</keyword>
<keyword evidence="2 6" id="KW-0812">Transmembrane</keyword>